<sequence length="71" mass="8098">MENSVFYKGFRIDVMDFSAIAVNLPTPVQVEIFRTGVSCDDMELPNYKFSTVQEGLTAARNHIDTFLFTRC</sequence>
<comment type="caution">
    <text evidence="1">The sequence shown here is derived from an EMBL/GenBank/DDBJ whole genome shotgun (WGS) entry which is preliminary data.</text>
</comment>
<evidence type="ECO:0000313" key="2">
    <source>
        <dbReference type="Proteomes" id="UP001601059"/>
    </source>
</evidence>
<protein>
    <submittedName>
        <fullName evidence="1">Uncharacterized protein</fullName>
    </submittedName>
</protein>
<gene>
    <name evidence="1" type="ORF">ACFYKX_11070</name>
</gene>
<name>A0ABW6KD03_9BACI</name>
<proteinExistence type="predicted"/>
<accession>A0ABW6KD03</accession>
<organism evidence="1 2">
    <name type="scientific">Cytobacillus spartinae</name>
    <dbReference type="NCBI Taxonomy" id="3299023"/>
    <lineage>
        <taxon>Bacteria</taxon>
        <taxon>Bacillati</taxon>
        <taxon>Bacillota</taxon>
        <taxon>Bacilli</taxon>
        <taxon>Bacillales</taxon>
        <taxon>Bacillaceae</taxon>
        <taxon>Cytobacillus</taxon>
    </lineage>
</organism>
<reference evidence="1 2" key="1">
    <citation type="submission" date="2024-08" db="EMBL/GenBank/DDBJ databases">
        <title>Two novel Cytobacillus novel species.</title>
        <authorList>
            <person name="Liu G."/>
        </authorList>
    </citation>
    <scope>NUCLEOTIDE SEQUENCE [LARGE SCALE GENOMIC DNA]</scope>
    <source>
        <strain evidence="1 2">FJAT-54145</strain>
    </source>
</reference>
<dbReference type="RefSeq" id="WP_389360984.1">
    <property type="nucleotide sequence ID" value="NZ_JBIACK010000004.1"/>
</dbReference>
<dbReference type="EMBL" id="JBIACK010000004">
    <property type="protein sequence ID" value="MFE8701135.1"/>
    <property type="molecule type" value="Genomic_DNA"/>
</dbReference>
<dbReference type="Proteomes" id="UP001601059">
    <property type="component" value="Unassembled WGS sequence"/>
</dbReference>
<keyword evidence="2" id="KW-1185">Reference proteome</keyword>
<evidence type="ECO:0000313" key="1">
    <source>
        <dbReference type="EMBL" id="MFE8701135.1"/>
    </source>
</evidence>